<evidence type="ECO:0000256" key="3">
    <source>
        <dbReference type="ARBA" id="ARBA00005985"/>
    </source>
</evidence>
<accession>A0A1K1LI20</accession>
<keyword evidence="4" id="KW-1003">Cell membrane</keyword>
<dbReference type="GO" id="GO:0005886">
    <property type="term" value="C:plasma membrane"/>
    <property type="evidence" value="ECO:0007669"/>
    <property type="project" value="TreeGrafter"/>
</dbReference>
<reference evidence="14" key="1">
    <citation type="submission" date="2016-10" db="EMBL/GenBank/DDBJ databases">
        <authorList>
            <person name="Wegmann U."/>
        </authorList>
    </citation>
    <scope>NUCLEOTIDE SEQUENCE [LARGE SCALE GENOMIC DNA]</scope>
</reference>
<dbReference type="PANTHER" id="PTHR11048">
    <property type="entry name" value="PRENYLTRANSFERASES"/>
    <property type="match status" value="1"/>
</dbReference>
<feature type="transmembrane region" description="Helical" evidence="12">
    <location>
        <begin position="113"/>
        <end position="146"/>
    </location>
</feature>
<comment type="cofactor">
    <cofactor evidence="1">
        <name>Mg(2+)</name>
        <dbReference type="ChEBI" id="CHEBI:18420"/>
    </cofactor>
</comment>
<evidence type="ECO:0000256" key="6">
    <source>
        <dbReference type="ARBA" id="ARBA00022679"/>
    </source>
</evidence>
<feature type="transmembrane region" description="Helical" evidence="12">
    <location>
        <begin position="158"/>
        <end position="178"/>
    </location>
</feature>
<evidence type="ECO:0000256" key="8">
    <source>
        <dbReference type="ARBA" id="ARBA00022692"/>
    </source>
</evidence>
<evidence type="ECO:0000256" key="2">
    <source>
        <dbReference type="ARBA" id="ARBA00004141"/>
    </source>
</evidence>
<keyword evidence="5" id="KW-0997">Cell inner membrane</keyword>
<dbReference type="EMBL" id="LT630450">
    <property type="protein sequence ID" value="SFV74349.1"/>
    <property type="molecule type" value="Genomic_DNA"/>
</dbReference>
<dbReference type="PANTHER" id="PTHR11048:SF28">
    <property type="entry name" value="4-HYDROXYBENZOATE POLYPRENYLTRANSFERASE, MITOCHONDRIAL"/>
    <property type="match status" value="1"/>
</dbReference>
<dbReference type="EC" id="2.5.1.39" evidence="11"/>
<evidence type="ECO:0000256" key="9">
    <source>
        <dbReference type="ARBA" id="ARBA00022989"/>
    </source>
</evidence>
<gene>
    <name evidence="13" type="ORF">DESPIGER_2534</name>
</gene>
<dbReference type="CDD" id="cd13959">
    <property type="entry name" value="PT_UbiA_COQ2"/>
    <property type="match status" value="1"/>
</dbReference>
<feature type="transmembrane region" description="Helical" evidence="12">
    <location>
        <begin position="184"/>
        <end position="207"/>
    </location>
</feature>
<evidence type="ECO:0000256" key="1">
    <source>
        <dbReference type="ARBA" id="ARBA00001946"/>
    </source>
</evidence>
<evidence type="ECO:0000256" key="12">
    <source>
        <dbReference type="SAM" id="Phobius"/>
    </source>
</evidence>
<dbReference type="GO" id="GO:0008412">
    <property type="term" value="F:4-hydroxybenzoate polyprenyltransferase activity"/>
    <property type="evidence" value="ECO:0007669"/>
    <property type="project" value="UniProtKB-EC"/>
</dbReference>
<keyword evidence="14" id="KW-1185">Reference proteome</keyword>
<evidence type="ECO:0000256" key="4">
    <source>
        <dbReference type="ARBA" id="ARBA00022475"/>
    </source>
</evidence>
<dbReference type="NCBIfam" id="TIGR01475">
    <property type="entry name" value="ubiA_other"/>
    <property type="match status" value="1"/>
</dbReference>
<evidence type="ECO:0000256" key="5">
    <source>
        <dbReference type="ARBA" id="ARBA00022519"/>
    </source>
</evidence>
<dbReference type="Gene3D" id="1.10.357.140">
    <property type="entry name" value="UbiA prenyltransferase"/>
    <property type="match status" value="1"/>
</dbReference>
<sequence length="309" mass="33995">MKLPRFTLPRFSLPSCRPGDLCRRFSVRGFVSFCRMIRIEHSIFALPYAWAGSVMAAGGMPPWDKLILLTIAMVGVRSFAMGINRIFDLPFDRENPRTANRHLVTGEISVRQAWVFSLVMAVIFVLACAAINTVCLVLSVPALLFAAAYSLTKRFSAICHFWLGATLGLAPLAGALAVNPEALGLGPVMLFFAVTFWVGAFDIYYSFQDYDFDVAFRLCSVPSVYGPDTALAIAGFSHAVTSIFLFLTGIAAGLAWPWYVLWAGVSAILFWEHHLMRPQDLSRVNMVFFTLNGIISPLVLVGVILGVVL</sequence>
<dbReference type="InterPro" id="IPR044878">
    <property type="entry name" value="UbiA_sf"/>
</dbReference>
<dbReference type="InterPro" id="IPR006371">
    <property type="entry name" value="Polyprenyltransferase_UbiA-li"/>
</dbReference>
<dbReference type="Pfam" id="PF01040">
    <property type="entry name" value="UbiA"/>
    <property type="match status" value="1"/>
</dbReference>
<keyword evidence="9 12" id="KW-1133">Transmembrane helix</keyword>
<dbReference type="GO" id="GO:0006744">
    <property type="term" value="P:ubiquinone biosynthetic process"/>
    <property type="evidence" value="ECO:0007669"/>
    <property type="project" value="UniProtKB-KW"/>
</dbReference>
<dbReference type="AlphaFoldDB" id="A0A1K1LI20"/>
<evidence type="ECO:0000256" key="10">
    <source>
        <dbReference type="ARBA" id="ARBA00023136"/>
    </source>
</evidence>
<keyword evidence="10 12" id="KW-0472">Membrane</keyword>
<evidence type="ECO:0000313" key="14">
    <source>
        <dbReference type="Proteomes" id="UP000186323"/>
    </source>
</evidence>
<dbReference type="KEGG" id="dpg:DESPIGER_2534"/>
<comment type="similarity">
    <text evidence="3">Belongs to the UbiA prenyltransferase family.</text>
</comment>
<feature type="transmembrane region" description="Helical" evidence="12">
    <location>
        <begin position="256"/>
        <end position="275"/>
    </location>
</feature>
<comment type="subcellular location">
    <subcellularLocation>
        <location evidence="2">Membrane</location>
        <topology evidence="2">Multi-pass membrane protein</topology>
    </subcellularLocation>
</comment>
<evidence type="ECO:0000313" key="13">
    <source>
        <dbReference type="EMBL" id="SFV74349.1"/>
    </source>
</evidence>
<name>A0A1K1LI20_9BACT</name>
<keyword evidence="6 13" id="KW-0808">Transferase</keyword>
<feature type="transmembrane region" description="Helical" evidence="12">
    <location>
        <begin position="287"/>
        <end position="308"/>
    </location>
</feature>
<proteinExistence type="inferred from homology"/>
<evidence type="ECO:0000256" key="11">
    <source>
        <dbReference type="ARBA" id="ARBA00034524"/>
    </source>
</evidence>
<feature type="transmembrane region" description="Helical" evidence="12">
    <location>
        <begin position="228"/>
        <end position="250"/>
    </location>
</feature>
<dbReference type="Gene3D" id="1.20.120.1780">
    <property type="entry name" value="UbiA prenyltransferase"/>
    <property type="match status" value="1"/>
</dbReference>
<organism evidence="13 14">
    <name type="scientific">Desulfovibrio piger</name>
    <dbReference type="NCBI Taxonomy" id="901"/>
    <lineage>
        <taxon>Bacteria</taxon>
        <taxon>Pseudomonadati</taxon>
        <taxon>Thermodesulfobacteriota</taxon>
        <taxon>Desulfovibrionia</taxon>
        <taxon>Desulfovibrionales</taxon>
        <taxon>Desulfovibrionaceae</taxon>
        <taxon>Desulfovibrio</taxon>
    </lineage>
</organism>
<dbReference type="Proteomes" id="UP000186323">
    <property type="component" value="Chromosome I"/>
</dbReference>
<keyword evidence="8 12" id="KW-0812">Transmembrane</keyword>
<dbReference type="InterPro" id="IPR000537">
    <property type="entry name" value="UbiA_prenyltransferase"/>
</dbReference>
<keyword evidence="7" id="KW-0831">Ubiquinone biosynthesis</keyword>
<dbReference type="FunFam" id="1.10.357.140:FF:000008">
    <property type="entry name" value="4-hydroxybenzoate octaprenyltransferase"/>
    <property type="match status" value="1"/>
</dbReference>
<protein>
    <recommendedName>
        <fullName evidence="11">4-hydroxybenzoate polyprenyltransferase</fullName>
        <ecNumber evidence="11">2.5.1.39</ecNumber>
    </recommendedName>
</protein>
<evidence type="ECO:0000256" key="7">
    <source>
        <dbReference type="ARBA" id="ARBA00022688"/>
    </source>
</evidence>
<dbReference type="InterPro" id="IPR039653">
    <property type="entry name" value="Prenyltransferase"/>
</dbReference>
<dbReference type="FunFam" id="1.20.120.1780:FF:000001">
    <property type="entry name" value="4-hydroxybenzoate octaprenyltransferase"/>
    <property type="match status" value="1"/>
</dbReference>